<feature type="region of interest" description="Disordered" evidence="1">
    <location>
        <begin position="1"/>
        <end position="32"/>
    </location>
</feature>
<evidence type="ECO:0000256" key="1">
    <source>
        <dbReference type="SAM" id="MobiDB-lite"/>
    </source>
</evidence>
<dbReference type="Proteomes" id="UP000268059">
    <property type="component" value="Chromosome"/>
</dbReference>
<dbReference type="EMBL" id="AP019309">
    <property type="protein sequence ID" value="BBH26746.1"/>
    <property type="molecule type" value="Genomic_DNA"/>
</dbReference>
<evidence type="ECO:0000313" key="3">
    <source>
        <dbReference type="Proteomes" id="UP000268059"/>
    </source>
</evidence>
<feature type="compositionally biased region" description="Basic residues" evidence="1">
    <location>
        <begin position="1"/>
        <end position="20"/>
    </location>
</feature>
<keyword evidence="3" id="KW-1185">Reference proteome</keyword>
<dbReference type="AlphaFoldDB" id="A0A3G9J7X0"/>
<dbReference type="RefSeq" id="WP_125119575.1">
    <property type="nucleotide sequence ID" value="NZ_AP019309.1"/>
</dbReference>
<reference evidence="2 3" key="1">
    <citation type="submission" date="2018-11" db="EMBL/GenBank/DDBJ databases">
        <title>Novel Erysipelotrichaceae bacterium isolated from small intestine of a swine.</title>
        <authorList>
            <person name="Kim J.S."/>
            <person name="Choe H."/>
            <person name="Lee Y.R."/>
            <person name="Kim K.M."/>
            <person name="Park D.S."/>
        </authorList>
    </citation>
    <scope>NUCLEOTIDE SEQUENCE [LARGE SCALE GENOMIC DNA]</scope>
    <source>
        <strain evidence="2 3">SG0102</strain>
    </source>
</reference>
<sequence length="319" mass="38052">MSKKVKKKKNNAKKKPTNKPKKTETQYDDTEDFLGSDDDAFEEFMSILKDQNINDFLSEILSADPLLDAFYSGLDTIKNEAEYKAYVDSFIVKNSHLPGIEEFAVRMQEMPVDEKIKRFMKLIQENLDEYYQTNWDGKEDFMRFDAEDHVLSLFSELNQIFADHKMYSRGISLCLQAIQFLEDDPYNFTAYLMTYYCALEKKDNVDEFLAVIEEAYDKVDVDILLPVSIFYYVYGDEERAREVLFEMMNNNTGTERFIFNYDQIDDELDEYFMNEEDEDDYPPYTFETFAIIYDQMYWYIMDHDDYFTWAKAQLEITNN</sequence>
<dbReference type="KEGG" id="ebm:SG0102_16800"/>
<dbReference type="InParanoid" id="A0A3G9J7X0"/>
<gene>
    <name evidence="2" type="ORF">SG0102_16800</name>
</gene>
<protein>
    <submittedName>
        <fullName evidence="2">Uncharacterized protein</fullName>
    </submittedName>
</protein>
<accession>A0A3G9J7X0</accession>
<organism evidence="2 3">
    <name type="scientific">Intestinibaculum porci</name>
    <dbReference type="NCBI Taxonomy" id="2487118"/>
    <lineage>
        <taxon>Bacteria</taxon>
        <taxon>Bacillati</taxon>
        <taxon>Bacillota</taxon>
        <taxon>Erysipelotrichia</taxon>
        <taxon>Erysipelotrichales</taxon>
        <taxon>Erysipelotrichaceae</taxon>
        <taxon>Intestinibaculum</taxon>
    </lineage>
</organism>
<dbReference type="OrthoDB" id="9787617at2"/>
<proteinExistence type="predicted"/>
<name>A0A3G9J7X0_9FIRM</name>
<evidence type="ECO:0000313" key="2">
    <source>
        <dbReference type="EMBL" id="BBH26746.1"/>
    </source>
</evidence>